<dbReference type="InterPro" id="IPR001638">
    <property type="entry name" value="Solute-binding_3/MltF_N"/>
</dbReference>
<dbReference type="PANTHER" id="PTHR38834:SF3">
    <property type="entry name" value="SOLUTE-BINDING PROTEIN FAMILY 3_N-TERMINAL DOMAIN-CONTAINING PROTEIN"/>
    <property type="match status" value="1"/>
</dbReference>
<feature type="domain" description="Solute-binding protein family 3/N-terminal" evidence="2">
    <location>
        <begin position="26"/>
        <end position="249"/>
    </location>
</feature>
<evidence type="ECO:0000259" key="2">
    <source>
        <dbReference type="Pfam" id="PF00497"/>
    </source>
</evidence>
<dbReference type="EMBL" id="BSSU01000008">
    <property type="protein sequence ID" value="GLX82383.1"/>
    <property type="molecule type" value="Genomic_DNA"/>
</dbReference>
<keyword evidence="1" id="KW-0732">Signal</keyword>
<evidence type="ECO:0000313" key="4">
    <source>
        <dbReference type="Proteomes" id="UP001157133"/>
    </source>
</evidence>
<dbReference type="RefSeq" id="WP_284207741.1">
    <property type="nucleotide sequence ID" value="NZ_BSSU01000008.1"/>
</dbReference>
<dbReference type="Proteomes" id="UP001157133">
    <property type="component" value="Unassembled WGS sequence"/>
</dbReference>
<dbReference type="SUPFAM" id="SSF53850">
    <property type="entry name" value="Periplasmic binding protein-like II"/>
    <property type="match status" value="1"/>
</dbReference>
<feature type="chain" id="PRO_5046343032" evidence="1">
    <location>
        <begin position="22"/>
        <end position="267"/>
    </location>
</feature>
<dbReference type="Gene3D" id="3.40.190.10">
    <property type="entry name" value="Periplasmic binding protein-like II"/>
    <property type="match status" value="2"/>
</dbReference>
<keyword evidence="4" id="KW-1185">Reference proteome</keyword>
<dbReference type="Pfam" id="PF00497">
    <property type="entry name" value="SBP_bac_3"/>
    <property type="match status" value="1"/>
</dbReference>
<comment type="caution">
    <text evidence="3">The sequence shown here is derived from an EMBL/GenBank/DDBJ whole genome shotgun (WGS) entry which is preliminary data.</text>
</comment>
<gene>
    <name evidence="3" type="ORF">theurythT_18350</name>
</gene>
<protein>
    <submittedName>
        <fullName evidence="3">Amino acid ABC transporter substrate-binding protein</fullName>
    </submittedName>
</protein>
<reference evidence="3 4" key="1">
    <citation type="submission" date="2023-03" db="EMBL/GenBank/DDBJ databases">
        <title>Draft genome sequence of Thalassotalea eurytherma JCM 18482T.</title>
        <authorList>
            <person name="Sawabe T."/>
        </authorList>
    </citation>
    <scope>NUCLEOTIDE SEQUENCE [LARGE SCALE GENOMIC DNA]</scope>
    <source>
        <strain evidence="3 4">JCM 18482</strain>
    </source>
</reference>
<sequence length="267" mass="31002">MRHLYWLYYLLCSFSSCGAFSNENIVVYTEQFPPYNFYQDGEIKGLNIDLVKAACRLSKIDCSFELYPWKRAFTMSQTTPNGGLLSTARIPSREDLFHWIGPLVSSPTCFYKLRSRDDIVVETKEDLLNYTVGLPWADIYEQVLTQWGYEEGKNYITFSEKYAYSRAFKSNKLDLFLASSNTLNEHLTKLNLNIEDVEPIYLLVDPIFGGNYLALNLQVKPQLVNKLQQQVTMLMNSDELDTFKEKYITHLGYKTKNTSTRVKQCEL</sequence>
<accession>A0ABQ6H2H7</accession>
<feature type="signal peptide" evidence="1">
    <location>
        <begin position="1"/>
        <end position="21"/>
    </location>
</feature>
<proteinExistence type="predicted"/>
<dbReference type="PROSITE" id="PS51257">
    <property type="entry name" value="PROKAR_LIPOPROTEIN"/>
    <property type="match status" value="1"/>
</dbReference>
<organism evidence="3 4">
    <name type="scientific">Thalassotalea eurytherma</name>
    <dbReference type="NCBI Taxonomy" id="1144278"/>
    <lineage>
        <taxon>Bacteria</taxon>
        <taxon>Pseudomonadati</taxon>
        <taxon>Pseudomonadota</taxon>
        <taxon>Gammaproteobacteria</taxon>
        <taxon>Alteromonadales</taxon>
        <taxon>Colwelliaceae</taxon>
        <taxon>Thalassotalea</taxon>
    </lineage>
</organism>
<name>A0ABQ6H2H7_9GAMM</name>
<evidence type="ECO:0000313" key="3">
    <source>
        <dbReference type="EMBL" id="GLX82383.1"/>
    </source>
</evidence>
<dbReference type="PANTHER" id="PTHR38834">
    <property type="entry name" value="PERIPLASMIC SUBSTRATE BINDING PROTEIN FAMILY 3"/>
    <property type="match status" value="1"/>
</dbReference>
<evidence type="ECO:0000256" key="1">
    <source>
        <dbReference type="SAM" id="SignalP"/>
    </source>
</evidence>